<dbReference type="PANTHER" id="PTHR33116:SF79">
    <property type="entry name" value="REVERSE TRANSCRIPTASE DOMAIN, ZINC FINGER, CCHC-TYPE-RELATED"/>
    <property type="match status" value="1"/>
</dbReference>
<accession>A0ABQ5AA01</accession>
<dbReference type="InterPro" id="IPR013083">
    <property type="entry name" value="Znf_RING/FYVE/PHD"/>
</dbReference>
<dbReference type="SMART" id="SM00744">
    <property type="entry name" value="RINGv"/>
    <property type="match status" value="1"/>
</dbReference>
<dbReference type="Proteomes" id="UP001151760">
    <property type="component" value="Unassembled WGS sequence"/>
</dbReference>
<evidence type="ECO:0000256" key="5">
    <source>
        <dbReference type="SAM" id="MobiDB-lite"/>
    </source>
</evidence>
<organism evidence="7 8">
    <name type="scientific">Tanacetum coccineum</name>
    <dbReference type="NCBI Taxonomy" id="301880"/>
    <lineage>
        <taxon>Eukaryota</taxon>
        <taxon>Viridiplantae</taxon>
        <taxon>Streptophyta</taxon>
        <taxon>Embryophyta</taxon>
        <taxon>Tracheophyta</taxon>
        <taxon>Spermatophyta</taxon>
        <taxon>Magnoliopsida</taxon>
        <taxon>eudicotyledons</taxon>
        <taxon>Gunneridae</taxon>
        <taxon>Pentapetalae</taxon>
        <taxon>asterids</taxon>
        <taxon>campanulids</taxon>
        <taxon>Asterales</taxon>
        <taxon>Asteraceae</taxon>
        <taxon>Asteroideae</taxon>
        <taxon>Anthemideae</taxon>
        <taxon>Anthemidinae</taxon>
        <taxon>Tanacetum</taxon>
    </lineage>
</organism>
<name>A0ABQ5AA01_9ASTR</name>
<feature type="domain" description="RING-type" evidence="6">
    <location>
        <begin position="1052"/>
        <end position="1094"/>
    </location>
</feature>
<evidence type="ECO:0000256" key="4">
    <source>
        <dbReference type="PROSITE-ProRule" id="PRU00175"/>
    </source>
</evidence>
<feature type="compositionally biased region" description="Basic and acidic residues" evidence="5">
    <location>
        <begin position="152"/>
        <end position="192"/>
    </location>
</feature>
<reference evidence="7" key="2">
    <citation type="submission" date="2022-01" db="EMBL/GenBank/DDBJ databases">
        <authorList>
            <person name="Yamashiro T."/>
            <person name="Shiraishi A."/>
            <person name="Satake H."/>
            <person name="Nakayama K."/>
        </authorList>
    </citation>
    <scope>NUCLEOTIDE SEQUENCE</scope>
</reference>
<dbReference type="SMART" id="SM00184">
    <property type="entry name" value="RING"/>
    <property type="match status" value="1"/>
</dbReference>
<keyword evidence="2 4" id="KW-0863">Zinc-finger</keyword>
<evidence type="ECO:0000256" key="1">
    <source>
        <dbReference type="ARBA" id="ARBA00022723"/>
    </source>
</evidence>
<evidence type="ECO:0000256" key="2">
    <source>
        <dbReference type="ARBA" id="ARBA00022771"/>
    </source>
</evidence>
<dbReference type="CDD" id="cd16469">
    <property type="entry name" value="RING-H2_RNF24-like"/>
    <property type="match status" value="1"/>
</dbReference>
<sequence>MTQLKYCDKHNQVGFLRKPDESAGFAEIVDFLRGSNLRYALTTNPTIYDSLLRQFWQTATANTNAEGTLEIKATINTIRYTNSEVSIRDSLQLEDATGITMLPNDALFEGFEEEEPEAQGGKIKMSPQILQYKDWFSPTTTKPLNKASLKDLVKTSDKDSKKTEIRKDDEAKEEESIQRSRKDEKQMGKERNATQVFAKNDFLRFHEVGEQKRTYPLSAEMCKAMLDKKLQGGKPDENCYKMLKMMEKQAGAKGLTSPEQTATGKGISNPFMAVMVCQKPYGIQLTNVSRVNTPGSDENRLFDTSAGNHVKEILLKLNLLIYRDLPHGFKDGGEGLYKCIPIDDTLTLSHLFYADDVMFVGIPHNEVILAAKSIGCLTFSAPFNFLGVKVGGIMSRRTSLDEVIAKLTSRLSKWTLKTHSIGGRLTLIKSILSSLPLYHMSIFKCPMGILKLLELIRRNFFNGVANSDRRLALIGWKKILASKKNGGLGVSSFFALNRALLFKWIRRFISQGPSLWSRFIKGIYGPKGNGENTSFWDDSWLTDSSLKLLYLRLFLLELDKQVTVASKLRDYLSCFTSLIRVPEMSDSWIWNLESSGEFLVKSARVFIDDSLLLKANAATSITVESSSHLLFSCHLARQLMLKVARWSQGDLIRHLLCHVVVIENFRKQVCFEAAIPFESLFDDTHNDAIESSPRSYTANNMSINGEQNPSNSNPADASNQYYSLAHTIETSHYQHDHVGPSNPPTVPENYGNVASSSNHNELPVPEEESFDVRGSNGRWNCKRKRPAVPTEDTDRFTNNVGGSSSNISTPTDSWDDTPNLDFLDTPWDHPNVKYAHGDGSYYRNVRSRIEHNTSSHDYHNTRHPMDVSSHGSMTEWNSKHTVLLTWTFNSSFGRTFLSFARAGQELNPFLVGSSTSSNNVPQDFHGIQAQSVRGTRRHYVQRSATPFRASSSSLQLEHADEGLQFANESYSSMPPRPAIPWRSSDRNARGRMSIERFRSEMANFRDRHTEELLALGERIGSVNTGLTEDMIAKCLRESIYCSSDQIQEEGTCVICLEEYANMDDVGMLKGCKHDFHVGCIKKWLSMKNLCPICKSEPPSLDAHLQIAPQPNTFFNPSLVNWNWDEVILIPSDDDEANVNEPIPLPVEDADVEIAPHHNPFFNPKLLNWNWDDVIVVPSDDDEGHAEEDIYTSVNTQVHVKNRKRVFALIDERGSDDEPQLCFSAMVKGARGAMVIMKGGRGWFLAVIAPQPNTFFNPSLVNWNWDEVILIPSDDDEANVNEPIPLPVEDADVEIAPHHNPFFNPKLLNWNWDDVIVVPSDDDEPRAEEDIYTSVNTQVHVKNRKRVFALIDESDSDDEPITMMNTSHSIGIDTNVTQTEDVNMLDQNATNVTANSETNINSHIIDVHVDVEELARATTAKLDRIWVDLVRKEIKSLLDIIDAAEHRIESDTNVVEGLMKLILQNMKDTTKWMEQLEPYFTK</sequence>
<dbReference type="Pfam" id="PF13639">
    <property type="entry name" value="zf-RING_2"/>
    <property type="match status" value="1"/>
</dbReference>
<gene>
    <name evidence="7" type="ORF">Tco_0819561</name>
</gene>
<feature type="region of interest" description="Disordered" evidence="5">
    <location>
        <begin position="152"/>
        <end position="193"/>
    </location>
</feature>
<dbReference type="InterPro" id="IPR011016">
    <property type="entry name" value="Znf_RING-CH"/>
</dbReference>
<proteinExistence type="predicted"/>
<feature type="compositionally biased region" description="Low complexity" evidence="5">
    <location>
        <begin position="708"/>
        <end position="717"/>
    </location>
</feature>
<reference evidence="7" key="1">
    <citation type="journal article" date="2022" name="Int. J. Mol. Sci.">
        <title>Draft Genome of Tanacetum Coccineum: Genomic Comparison of Closely Related Tanacetum-Family Plants.</title>
        <authorList>
            <person name="Yamashiro T."/>
            <person name="Shiraishi A."/>
            <person name="Nakayama K."/>
            <person name="Satake H."/>
        </authorList>
    </citation>
    <scope>NUCLEOTIDE SEQUENCE</scope>
</reference>
<evidence type="ECO:0000313" key="7">
    <source>
        <dbReference type="EMBL" id="GJS98391.1"/>
    </source>
</evidence>
<dbReference type="InterPro" id="IPR001841">
    <property type="entry name" value="Znf_RING"/>
</dbReference>
<dbReference type="PANTHER" id="PTHR33116">
    <property type="entry name" value="REVERSE TRANSCRIPTASE ZINC-BINDING DOMAIN-CONTAINING PROTEIN-RELATED-RELATED"/>
    <property type="match status" value="1"/>
</dbReference>
<feature type="compositionally biased region" description="Polar residues" evidence="5">
    <location>
        <begin position="796"/>
        <end position="812"/>
    </location>
</feature>
<keyword evidence="3" id="KW-0862">Zinc</keyword>
<dbReference type="Gene3D" id="3.30.40.10">
    <property type="entry name" value="Zinc/RING finger domain, C3HC4 (zinc finger)"/>
    <property type="match status" value="1"/>
</dbReference>
<feature type="region of interest" description="Disordered" evidence="5">
    <location>
        <begin position="691"/>
        <end position="717"/>
    </location>
</feature>
<evidence type="ECO:0000259" key="6">
    <source>
        <dbReference type="PROSITE" id="PS50089"/>
    </source>
</evidence>
<keyword evidence="8" id="KW-1185">Reference proteome</keyword>
<feature type="region of interest" description="Disordered" evidence="5">
    <location>
        <begin position="753"/>
        <end position="815"/>
    </location>
</feature>
<dbReference type="PROSITE" id="PS50089">
    <property type="entry name" value="ZF_RING_2"/>
    <property type="match status" value="1"/>
</dbReference>
<evidence type="ECO:0000256" key="3">
    <source>
        <dbReference type="ARBA" id="ARBA00022833"/>
    </source>
</evidence>
<dbReference type="EMBL" id="BQNB010012041">
    <property type="protein sequence ID" value="GJS98391.1"/>
    <property type="molecule type" value="Genomic_DNA"/>
</dbReference>
<protein>
    <submittedName>
        <fullName evidence="7">Probable E3 ubiquitin-protein ligase HIP1</fullName>
    </submittedName>
</protein>
<evidence type="ECO:0000313" key="8">
    <source>
        <dbReference type="Proteomes" id="UP001151760"/>
    </source>
</evidence>
<keyword evidence="1" id="KW-0479">Metal-binding</keyword>
<feature type="compositionally biased region" description="Polar residues" evidence="5">
    <location>
        <begin position="692"/>
        <end position="707"/>
    </location>
</feature>
<comment type="caution">
    <text evidence="7">The sequence shown here is derived from an EMBL/GenBank/DDBJ whole genome shotgun (WGS) entry which is preliminary data.</text>
</comment>
<dbReference type="SUPFAM" id="SSF57850">
    <property type="entry name" value="RING/U-box"/>
    <property type="match status" value="1"/>
</dbReference>